<keyword evidence="6 7" id="KW-0472">Membrane</keyword>
<feature type="transmembrane region" description="Helical" evidence="7">
    <location>
        <begin position="231"/>
        <end position="254"/>
    </location>
</feature>
<keyword evidence="5 7" id="KW-1133">Transmembrane helix</keyword>
<dbReference type="AlphaFoldDB" id="A0AAU9D312"/>
<gene>
    <name evidence="10" type="ORF">XA3_02940</name>
</gene>
<feature type="transmembrane region" description="Helical" evidence="7">
    <location>
        <begin position="12"/>
        <end position="39"/>
    </location>
</feature>
<dbReference type="RefSeq" id="WP_317635789.1">
    <property type="nucleotide sequence ID" value="NZ_AP026802.1"/>
</dbReference>
<dbReference type="GO" id="GO:0005886">
    <property type="term" value="C:plasma membrane"/>
    <property type="evidence" value="ECO:0007669"/>
    <property type="project" value="UniProtKB-SubCell"/>
</dbReference>
<dbReference type="PROSITE" id="PS00211">
    <property type="entry name" value="ABC_TRANSPORTER_1"/>
    <property type="match status" value="1"/>
</dbReference>
<evidence type="ECO:0000259" key="8">
    <source>
        <dbReference type="PROSITE" id="PS50893"/>
    </source>
</evidence>
<keyword evidence="3" id="KW-0547">Nucleotide-binding</keyword>
<dbReference type="InterPro" id="IPR003439">
    <property type="entry name" value="ABC_transporter-like_ATP-bd"/>
</dbReference>
<feature type="transmembrane region" description="Helical" evidence="7">
    <location>
        <begin position="149"/>
        <end position="167"/>
    </location>
</feature>
<dbReference type="GO" id="GO:0005524">
    <property type="term" value="F:ATP binding"/>
    <property type="evidence" value="ECO:0007669"/>
    <property type="project" value="UniProtKB-KW"/>
</dbReference>
<dbReference type="InterPro" id="IPR017871">
    <property type="entry name" value="ABC_transporter-like_CS"/>
</dbReference>
<dbReference type="Pfam" id="PF00005">
    <property type="entry name" value="ABC_tran"/>
    <property type="match status" value="1"/>
</dbReference>
<dbReference type="InterPro" id="IPR003593">
    <property type="entry name" value="AAA+_ATPase"/>
</dbReference>
<dbReference type="KEGG" id="xap:XA3_02940"/>
<dbReference type="SMART" id="SM00382">
    <property type="entry name" value="AAA"/>
    <property type="match status" value="1"/>
</dbReference>
<feature type="domain" description="ABC transmembrane type-1" evidence="9">
    <location>
        <begin position="17"/>
        <end position="292"/>
    </location>
</feature>
<dbReference type="Gene3D" id="3.40.50.300">
    <property type="entry name" value="P-loop containing nucleotide triphosphate hydrolases"/>
    <property type="match status" value="1"/>
</dbReference>
<evidence type="ECO:0000256" key="5">
    <source>
        <dbReference type="ARBA" id="ARBA00022989"/>
    </source>
</evidence>
<evidence type="ECO:0000256" key="7">
    <source>
        <dbReference type="SAM" id="Phobius"/>
    </source>
</evidence>
<evidence type="ECO:0000256" key="1">
    <source>
        <dbReference type="ARBA" id="ARBA00004651"/>
    </source>
</evidence>
<reference evidence="10 11" key="1">
    <citation type="journal article" date="2023" name="Microbiol. Spectr.">
        <title>Symbiosis of Carpenter Bees with Uncharacterized Lactic Acid Bacteria Showing NAD Auxotrophy.</title>
        <authorList>
            <person name="Kawasaki S."/>
            <person name="Ozawa K."/>
            <person name="Mori T."/>
            <person name="Yamamoto A."/>
            <person name="Ito M."/>
            <person name="Ohkuma M."/>
            <person name="Sakamoto M."/>
            <person name="Matsutani M."/>
        </authorList>
    </citation>
    <scope>NUCLEOTIDE SEQUENCE [LARGE SCALE GENOMIC DNA]</scope>
    <source>
        <strain evidence="10 11">XA3</strain>
    </source>
</reference>
<dbReference type="Pfam" id="PF00664">
    <property type="entry name" value="ABC_membrane"/>
    <property type="match status" value="1"/>
</dbReference>
<dbReference type="InterPro" id="IPR027417">
    <property type="entry name" value="P-loop_NTPase"/>
</dbReference>
<dbReference type="Proteomes" id="UP001321861">
    <property type="component" value="Chromosome"/>
</dbReference>
<comment type="subcellular location">
    <subcellularLocation>
        <location evidence="1">Cell membrane</location>
        <topology evidence="1">Multi-pass membrane protein</topology>
    </subcellularLocation>
</comment>
<evidence type="ECO:0000256" key="4">
    <source>
        <dbReference type="ARBA" id="ARBA00022840"/>
    </source>
</evidence>
<evidence type="ECO:0000313" key="11">
    <source>
        <dbReference type="Proteomes" id="UP001321861"/>
    </source>
</evidence>
<dbReference type="InterPro" id="IPR036640">
    <property type="entry name" value="ABC1_TM_sf"/>
</dbReference>
<dbReference type="SUPFAM" id="SSF52540">
    <property type="entry name" value="P-loop containing nucleoside triphosphate hydrolases"/>
    <property type="match status" value="1"/>
</dbReference>
<dbReference type="PROSITE" id="PS00675">
    <property type="entry name" value="SIGMA54_INTERACT_1"/>
    <property type="match status" value="1"/>
</dbReference>
<keyword evidence="2 7" id="KW-0812">Transmembrane</keyword>
<proteinExistence type="predicted"/>
<dbReference type="InterPro" id="IPR011527">
    <property type="entry name" value="ABC1_TM_dom"/>
</dbReference>
<keyword evidence="11" id="KW-1185">Reference proteome</keyword>
<feature type="domain" description="ABC transporter" evidence="8">
    <location>
        <begin position="323"/>
        <end position="530"/>
    </location>
</feature>
<dbReference type="PANTHER" id="PTHR43394:SF1">
    <property type="entry name" value="ATP-BINDING CASSETTE SUB-FAMILY B MEMBER 10, MITOCHONDRIAL"/>
    <property type="match status" value="1"/>
</dbReference>
<dbReference type="GO" id="GO:0016887">
    <property type="term" value="F:ATP hydrolysis activity"/>
    <property type="evidence" value="ECO:0007669"/>
    <property type="project" value="InterPro"/>
</dbReference>
<accession>A0AAU9D312</accession>
<organism evidence="10 11">
    <name type="scientific">Xylocopilactobacillus apicola</name>
    <dbReference type="NCBI Taxonomy" id="2932184"/>
    <lineage>
        <taxon>Bacteria</taxon>
        <taxon>Bacillati</taxon>
        <taxon>Bacillota</taxon>
        <taxon>Bacilli</taxon>
        <taxon>Lactobacillales</taxon>
        <taxon>Lactobacillaceae</taxon>
        <taxon>Xylocopilactobacillus</taxon>
    </lineage>
</organism>
<dbReference type="PROSITE" id="PS50893">
    <property type="entry name" value="ABC_TRANSPORTER_2"/>
    <property type="match status" value="1"/>
</dbReference>
<dbReference type="InterPro" id="IPR025662">
    <property type="entry name" value="Sigma_54_int_dom_ATP-bd_1"/>
</dbReference>
<evidence type="ECO:0000256" key="3">
    <source>
        <dbReference type="ARBA" id="ARBA00022741"/>
    </source>
</evidence>
<evidence type="ECO:0000256" key="6">
    <source>
        <dbReference type="ARBA" id="ARBA00023136"/>
    </source>
</evidence>
<keyword evidence="4 10" id="KW-0067">ATP-binding</keyword>
<dbReference type="PANTHER" id="PTHR43394">
    <property type="entry name" value="ATP-DEPENDENT PERMEASE MDL1, MITOCHONDRIAL"/>
    <property type="match status" value="1"/>
</dbReference>
<dbReference type="Gene3D" id="1.20.1560.10">
    <property type="entry name" value="ABC transporter type 1, transmembrane domain"/>
    <property type="match status" value="1"/>
</dbReference>
<dbReference type="EMBL" id="AP026802">
    <property type="protein sequence ID" value="BDR57853.1"/>
    <property type="molecule type" value="Genomic_DNA"/>
</dbReference>
<protein>
    <submittedName>
        <fullName evidence="10">ABC transporter ATP-binding protein</fullName>
    </submittedName>
</protein>
<dbReference type="GO" id="GO:0015421">
    <property type="term" value="F:ABC-type oligopeptide transporter activity"/>
    <property type="evidence" value="ECO:0007669"/>
    <property type="project" value="TreeGrafter"/>
</dbReference>
<dbReference type="SUPFAM" id="SSF90123">
    <property type="entry name" value="ABC transporter transmembrane region"/>
    <property type="match status" value="1"/>
</dbReference>
<feature type="transmembrane region" description="Helical" evidence="7">
    <location>
        <begin position="51"/>
        <end position="75"/>
    </location>
</feature>
<dbReference type="InterPro" id="IPR039421">
    <property type="entry name" value="Type_1_exporter"/>
</dbReference>
<feature type="transmembrane region" description="Helical" evidence="7">
    <location>
        <begin position="121"/>
        <end position="143"/>
    </location>
</feature>
<dbReference type="PROSITE" id="PS50929">
    <property type="entry name" value="ABC_TM1F"/>
    <property type="match status" value="1"/>
</dbReference>
<name>A0AAU9D312_9LACO</name>
<evidence type="ECO:0000313" key="10">
    <source>
        <dbReference type="EMBL" id="BDR57853.1"/>
    </source>
</evidence>
<evidence type="ECO:0000256" key="2">
    <source>
        <dbReference type="ARBA" id="ARBA00022692"/>
    </source>
</evidence>
<sequence>MSIKEFIQRNPVRIFNIFFLSIIGALGTTGGSYILTFAINYLKKGYFKSFVFISIEFILAMFLGYLCSIFSKYLFAKQTQVYLHSIRSEVIRCNYESYFPSPVYKIQNKLTNDLNILSNDFLSSVLSIFNQILSILFSCVALVSMHWTLLLLVFVLVTIMISIPKLLSKPLQEATLKVSENTKSYLNGMEKWLGGISEIKRYKSFSKLDRVLDTSSLDLEKSSMHRYNIQYSLNLINLVFSIFSQGSVLILSGILILNGIVSFGVIFTASQFASFIFSGVGEISNSYGSIISTKSLNSELQTYMNRPKCGNLIRTNSDDIYEIITEDLSIEYKNGEKLFFPDIHISAGEKILLTGDSGSGKSTLLKLLLGDLKPTQGNIIFKDNHNKIIIPDYSEIGYIPQRATIFPASIEDNITMFNINLRKDLSNTIDLVDLNNDISYFPKGIDTKLDLDNPNYSGGQQQKIILARALIHKKNILFIDEGTSAIDTESTFKILKNLMKCSATVIFIAHNFNYDTKNLFQRCINITKRIL</sequence>
<evidence type="ECO:0000259" key="9">
    <source>
        <dbReference type="PROSITE" id="PS50929"/>
    </source>
</evidence>